<dbReference type="Proteomes" id="UP000578449">
    <property type="component" value="Unassembled WGS sequence"/>
</dbReference>
<dbReference type="InterPro" id="IPR002577">
    <property type="entry name" value="HTH_HxlR"/>
</dbReference>
<dbReference type="Gene3D" id="1.10.10.10">
    <property type="entry name" value="Winged helix-like DNA-binding domain superfamily/Winged helix DNA-binding domain"/>
    <property type="match status" value="1"/>
</dbReference>
<dbReference type="PROSITE" id="PS51118">
    <property type="entry name" value="HTH_HXLR"/>
    <property type="match status" value="1"/>
</dbReference>
<dbReference type="InterPro" id="IPR036390">
    <property type="entry name" value="WH_DNA-bd_sf"/>
</dbReference>
<sequence length="126" mass="13933">MREVGARGPAISVDDDCPVREVLDRVGDKWSVLIVVLLGQRTHRFGELHRAIDGISQRMLTLTLSRLVRDGLVCRTAHPTVPPRVDYSLTDLGRTLLVPLRALDAWAVAHRDDIRAARARHDAAAG</sequence>
<dbReference type="GO" id="GO:0003677">
    <property type="term" value="F:DNA binding"/>
    <property type="evidence" value="ECO:0007669"/>
    <property type="project" value="UniProtKB-KW"/>
</dbReference>
<accession>A0A840PGU1</accession>
<dbReference type="EMBL" id="JACHGN010000016">
    <property type="protein sequence ID" value="MBB5137153.1"/>
    <property type="molecule type" value="Genomic_DNA"/>
</dbReference>
<keyword evidence="6" id="KW-1185">Reference proteome</keyword>
<evidence type="ECO:0000256" key="1">
    <source>
        <dbReference type="ARBA" id="ARBA00023015"/>
    </source>
</evidence>
<comment type="caution">
    <text evidence="5">The sequence shown here is derived from an EMBL/GenBank/DDBJ whole genome shotgun (WGS) entry which is preliminary data.</text>
</comment>
<dbReference type="SUPFAM" id="SSF46785">
    <property type="entry name" value="Winged helix' DNA-binding domain"/>
    <property type="match status" value="1"/>
</dbReference>
<dbReference type="AlphaFoldDB" id="A0A840PGU1"/>
<proteinExistence type="predicted"/>
<evidence type="ECO:0000256" key="3">
    <source>
        <dbReference type="ARBA" id="ARBA00023163"/>
    </source>
</evidence>
<evidence type="ECO:0000259" key="4">
    <source>
        <dbReference type="PROSITE" id="PS51118"/>
    </source>
</evidence>
<dbReference type="Pfam" id="PF01638">
    <property type="entry name" value="HxlR"/>
    <property type="match status" value="1"/>
</dbReference>
<organism evidence="5 6">
    <name type="scientific">Thermocatellispora tengchongensis</name>
    <dbReference type="NCBI Taxonomy" id="1073253"/>
    <lineage>
        <taxon>Bacteria</taxon>
        <taxon>Bacillati</taxon>
        <taxon>Actinomycetota</taxon>
        <taxon>Actinomycetes</taxon>
        <taxon>Streptosporangiales</taxon>
        <taxon>Streptosporangiaceae</taxon>
        <taxon>Thermocatellispora</taxon>
    </lineage>
</organism>
<protein>
    <submittedName>
        <fullName evidence="5">DNA-binding HxlR family transcriptional regulator</fullName>
    </submittedName>
</protein>
<dbReference type="InterPro" id="IPR036388">
    <property type="entry name" value="WH-like_DNA-bd_sf"/>
</dbReference>
<keyword evidence="1" id="KW-0805">Transcription regulation</keyword>
<dbReference type="PANTHER" id="PTHR33204">
    <property type="entry name" value="TRANSCRIPTIONAL REGULATOR, MARR FAMILY"/>
    <property type="match status" value="1"/>
</dbReference>
<name>A0A840PGU1_9ACTN</name>
<keyword evidence="3" id="KW-0804">Transcription</keyword>
<evidence type="ECO:0000256" key="2">
    <source>
        <dbReference type="ARBA" id="ARBA00023125"/>
    </source>
</evidence>
<keyword evidence="2 5" id="KW-0238">DNA-binding</keyword>
<dbReference type="RefSeq" id="WP_312926377.1">
    <property type="nucleotide sequence ID" value="NZ_BAABIX010000020.1"/>
</dbReference>
<evidence type="ECO:0000313" key="5">
    <source>
        <dbReference type="EMBL" id="MBB5137153.1"/>
    </source>
</evidence>
<gene>
    <name evidence="5" type="ORF">HNP84_006905</name>
</gene>
<reference evidence="5 6" key="1">
    <citation type="submission" date="2020-08" db="EMBL/GenBank/DDBJ databases">
        <title>Genomic Encyclopedia of Type Strains, Phase IV (KMG-IV): sequencing the most valuable type-strain genomes for metagenomic binning, comparative biology and taxonomic classification.</title>
        <authorList>
            <person name="Goeker M."/>
        </authorList>
    </citation>
    <scope>NUCLEOTIDE SEQUENCE [LARGE SCALE GENOMIC DNA]</scope>
    <source>
        <strain evidence="5 6">DSM 45615</strain>
    </source>
</reference>
<feature type="domain" description="HTH hxlR-type" evidence="4">
    <location>
        <begin position="17"/>
        <end position="115"/>
    </location>
</feature>
<evidence type="ECO:0000313" key="6">
    <source>
        <dbReference type="Proteomes" id="UP000578449"/>
    </source>
</evidence>
<dbReference type="PANTHER" id="PTHR33204:SF39">
    <property type="entry name" value="TRANSCRIPTIONAL REGULATORY PROTEIN"/>
    <property type="match status" value="1"/>
</dbReference>